<sequence length="110" mass="12116">MTTIPDQSAPEQSAAVVLADISRMLREVLGEYGMDDAVIEADTKFHEDLELESIDLVTLSGELRQHYGDRINFAEFMATLDLEEIIHLTVGQLVDYVVSCLGSATSVRGQ</sequence>
<accession>A0ABP7SNJ6</accession>
<dbReference type="InterPro" id="IPR009081">
    <property type="entry name" value="PP-bd_ACP"/>
</dbReference>
<keyword evidence="3" id="KW-1185">Reference proteome</keyword>
<comment type="caution">
    <text evidence="2">The sequence shown here is derived from an EMBL/GenBank/DDBJ whole genome shotgun (WGS) entry which is preliminary data.</text>
</comment>
<dbReference type="Proteomes" id="UP001501747">
    <property type="component" value="Unassembled WGS sequence"/>
</dbReference>
<organism evidence="2 3">
    <name type="scientific">Allokutzneria multivorans</name>
    <dbReference type="NCBI Taxonomy" id="1142134"/>
    <lineage>
        <taxon>Bacteria</taxon>
        <taxon>Bacillati</taxon>
        <taxon>Actinomycetota</taxon>
        <taxon>Actinomycetes</taxon>
        <taxon>Pseudonocardiales</taxon>
        <taxon>Pseudonocardiaceae</taxon>
        <taxon>Allokutzneria</taxon>
    </lineage>
</organism>
<feature type="domain" description="Carrier" evidence="1">
    <location>
        <begin position="15"/>
        <end position="101"/>
    </location>
</feature>
<dbReference type="InterPro" id="IPR036736">
    <property type="entry name" value="ACP-like_sf"/>
</dbReference>
<gene>
    <name evidence="2" type="ORF">GCM10022247_41370</name>
</gene>
<evidence type="ECO:0000259" key="1">
    <source>
        <dbReference type="PROSITE" id="PS50075"/>
    </source>
</evidence>
<dbReference type="Gene3D" id="1.10.1200.10">
    <property type="entry name" value="ACP-like"/>
    <property type="match status" value="1"/>
</dbReference>
<dbReference type="EMBL" id="BAABAL010000016">
    <property type="protein sequence ID" value="GAA4014257.1"/>
    <property type="molecule type" value="Genomic_DNA"/>
</dbReference>
<reference evidence="3" key="1">
    <citation type="journal article" date="2019" name="Int. J. Syst. Evol. Microbiol.">
        <title>The Global Catalogue of Microorganisms (GCM) 10K type strain sequencing project: providing services to taxonomists for standard genome sequencing and annotation.</title>
        <authorList>
            <consortium name="The Broad Institute Genomics Platform"/>
            <consortium name="The Broad Institute Genome Sequencing Center for Infectious Disease"/>
            <person name="Wu L."/>
            <person name="Ma J."/>
        </authorList>
    </citation>
    <scope>NUCLEOTIDE SEQUENCE [LARGE SCALE GENOMIC DNA]</scope>
    <source>
        <strain evidence="3">JCM 17342</strain>
    </source>
</reference>
<dbReference type="Pfam" id="PF00550">
    <property type="entry name" value="PP-binding"/>
    <property type="match status" value="1"/>
</dbReference>
<dbReference type="PROSITE" id="PS50075">
    <property type="entry name" value="CARRIER"/>
    <property type="match status" value="1"/>
</dbReference>
<protein>
    <submittedName>
        <fullName evidence="2">Phosphopantetheine-binding protein</fullName>
    </submittedName>
</protein>
<evidence type="ECO:0000313" key="3">
    <source>
        <dbReference type="Proteomes" id="UP001501747"/>
    </source>
</evidence>
<proteinExistence type="predicted"/>
<evidence type="ECO:0000313" key="2">
    <source>
        <dbReference type="EMBL" id="GAA4014257.1"/>
    </source>
</evidence>
<dbReference type="SUPFAM" id="SSF47336">
    <property type="entry name" value="ACP-like"/>
    <property type="match status" value="1"/>
</dbReference>
<name>A0ABP7SNJ6_9PSEU</name>